<keyword evidence="3" id="KW-1185">Reference proteome</keyword>
<reference evidence="3" key="1">
    <citation type="journal article" date="2019" name="Int. J. Syst. Evol. Microbiol.">
        <title>The Global Catalogue of Microorganisms (GCM) 10K type strain sequencing project: providing services to taxonomists for standard genome sequencing and annotation.</title>
        <authorList>
            <consortium name="The Broad Institute Genomics Platform"/>
            <consortium name="The Broad Institute Genome Sequencing Center for Infectious Disease"/>
            <person name="Wu L."/>
            <person name="Ma J."/>
        </authorList>
    </citation>
    <scope>NUCLEOTIDE SEQUENCE [LARGE SCALE GENOMIC DNA]</scope>
    <source>
        <strain evidence="3">FCH27</strain>
    </source>
</reference>
<feature type="transmembrane region" description="Helical" evidence="1">
    <location>
        <begin position="161"/>
        <end position="188"/>
    </location>
</feature>
<name>A0ABW2NC65_9ACTN</name>
<evidence type="ECO:0000313" key="3">
    <source>
        <dbReference type="Proteomes" id="UP001596524"/>
    </source>
</evidence>
<keyword evidence="1" id="KW-0812">Transmembrane</keyword>
<evidence type="ECO:0000256" key="1">
    <source>
        <dbReference type="SAM" id="Phobius"/>
    </source>
</evidence>
<organism evidence="2 3">
    <name type="scientific">Nocardioides astragali</name>
    <dbReference type="NCBI Taxonomy" id="1776736"/>
    <lineage>
        <taxon>Bacteria</taxon>
        <taxon>Bacillati</taxon>
        <taxon>Actinomycetota</taxon>
        <taxon>Actinomycetes</taxon>
        <taxon>Propionibacteriales</taxon>
        <taxon>Nocardioidaceae</taxon>
        <taxon>Nocardioides</taxon>
    </lineage>
</organism>
<dbReference type="Proteomes" id="UP001596524">
    <property type="component" value="Unassembled WGS sequence"/>
</dbReference>
<keyword evidence="1" id="KW-0472">Membrane</keyword>
<protein>
    <submittedName>
        <fullName evidence="2">DUF6529 family protein</fullName>
    </submittedName>
</protein>
<feature type="transmembrane region" description="Helical" evidence="1">
    <location>
        <begin position="58"/>
        <end position="79"/>
    </location>
</feature>
<sequence length="198" mass="20645">MTEHAATGPVTRSMAVPLGAFAAGAVVAVLLGVFGRVHDPTLSGTTDLGFRTVIEMKVVVSTVIGVLVVLQLVGGLWLYGVLGRRVPSWLGTAHRISGAVALLLTVFVGYSCLWALGLEVGTLHNGEKVPVRAVVHGVLGCAVFGAVVVKLVAVRSRRAPGWFLPVAGGMLFTLLMVVVLTSAAWYVATDGWPSRAGY</sequence>
<accession>A0ABW2NC65</accession>
<keyword evidence="1" id="KW-1133">Transmembrane helix</keyword>
<feature type="transmembrane region" description="Helical" evidence="1">
    <location>
        <begin position="129"/>
        <end position="149"/>
    </location>
</feature>
<dbReference type="Pfam" id="PF20139">
    <property type="entry name" value="DUF6529"/>
    <property type="match status" value="1"/>
</dbReference>
<evidence type="ECO:0000313" key="2">
    <source>
        <dbReference type="EMBL" id="MFC7363409.1"/>
    </source>
</evidence>
<comment type="caution">
    <text evidence="2">The sequence shown here is derived from an EMBL/GenBank/DDBJ whole genome shotgun (WGS) entry which is preliminary data.</text>
</comment>
<dbReference type="InterPro" id="IPR045382">
    <property type="entry name" value="DUF6529"/>
</dbReference>
<feature type="transmembrane region" description="Helical" evidence="1">
    <location>
        <begin position="18"/>
        <end position="38"/>
    </location>
</feature>
<proteinExistence type="predicted"/>
<gene>
    <name evidence="2" type="ORF">ACFQO6_24265</name>
</gene>
<feature type="transmembrane region" description="Helical" evidence="1">
    <location>
        <begin position="99"/>
        <end position="117"/>
    </location>
</feature>
<dbReference type="EMBL" id="JBHTCH010000030">
    <property type="protein sequence ID" value="MFC7363409.1"/>
    <property type="molecule type" value="Genomic_DNA"/>
</dbReference>
<dbReference type="RefSeq" id="WP_255889248.1">
    <property type="nucleotide sequence ID" value="NZ_JAFMZM010000002.1"/>
</dbReference>